<dbReference type="PANTHER" id="PTHR40468">
    <property type="entry name" value="YALI0A15257P"/>
    <property type="match status" value="1"/>
</dbReference>
<proteinExistence type="inferred from homology"/>
<dbReference type="PANTHER" id="PTHR40468:SF1">
    <property type="entry name" value="TOPOISOMERASE I DAMAGE AFFECTED PROTEIN 11"/>
    <property type="match status" value="1"/>
</dbReference>
<dbReference type="GO" id="GO:0016301">
    <property type="term" value="F:kinase activity"/>
    <property type="evidence" value="ECO:0007669"/>
    <property type="project" value="UniProtKB-KW"/>
</dbReference>
<evidence type="ECO:0000313" key="12">
    <source>
        <dbReference type="Proteomes" id="UP001201980"/>
    </source>
</evidence>
<comment type="subcellular location">
    <subcellularLocation>
        <location evidence="2">Cytoplasm</location>
    </subcellularLocation>
    <subcellularLocation>
        <location evidence="1">Nucleus</location>
    </subcellularLocation>
</comment>
<organism evidence="11 12">
    <name type="scientific">Zalerion maritima</name>
    <dbReference type="NCBI Taxonomy" id="339359"/>
    <lineage>
        <taxon>Eukaryota</taxon>
        <taxon>Fungi</taxon>
        <taxon>Dikarya</taxon>
        <taxon>Ascomycota</taxon>
        <taxon>Pezizomycotina</taxon>
        <taxon>Sordariomycetes</taxon>
        <taxon>Lulworthiomycetidae</taxon>
        <taxon>Lulworthiales</taxon>
        <taxon>Lulworthiaceae</taxon>
        <taxon>Zalerion</taxon>
    </lineage>
</organism>
<dbReference type="Pfam" id="PF08528">
    <property type="entry name" value="Whi5"/>
    <property type="match status" value="1"/>
</dbReference>
<evidence type="ECO:0000313" key="11">
    <source>
        <dbReference type="EMBL" id="KAJ2904642.1"/>
    </source>
</evidence>
<feature type="region of interest" description="Disordered" evidence="9">
    <location>
        <begin position="455"/>
        <end position="494"/>
    </location>
</feature>
<evidence type="ECO:0000256" key="4">
    <source>
        <dbReference type="ARBA" id="ARBA00022490"/>
    </source>
</evidence>
<keyword evidence="8" id="KW-0539">Nucleus</keyword>
<evidence type="ECO:0000256" key="10">
    <source>
        <dbReference type="SAM" id="Phobius"/>
    </source>
</evidence>
<evidence type="ECO:0000256" key="5">
    <source>
        <dbReference type="ARBA" id="ARBA00022491"/>
    </source>
</evidence>
<keyword evidence="11" id="KW-0418">Kinase</keyword>
<dbReference type="InterPro" id="IPR013734">
    <property type="entry name" value="TF_Nrm1/Whi5"/>
</dbReference>
<keyword evidence="11" id="KW-0808">Transferase</keyword>
<evidence type="ECO:0000256" key="8">
    <source>
        <dbReference type="ARBA" id="ARBA00023242"/>
    </source>
</evidence>
<keyword evidence="10" id="KW-0472">Membrane</keyword>
<keyword evidence="6" id="KW-0805">Transcription regulation</keyword>
<evidence type="ECO:0000256" key="2">
    <source>
        <dbReference type="ARBA" id="ARBA00004496"/>
    </source>
</evidence>
<dbReference type="AlphaFoldDB" id="A0AAD5RUX3"/>
<feature type="compositionally biased region" description="Polar residues" evidence="9">
    <location>
        <begin position="465"/>
        <end position="475"/>
    </location>
</feature>
<reference evidence="11" key="1">
    <citation type="submission" date="2022-07" db="EMBL/GenBank/DDBJ databases">
        <title>Draft genome sequence of Zalerion maritima ATCC 34329, a (micro)plastics degrading marine fungus.</title>
        <authorList>
            <person name="Paco A."/>
            <person name="Goncalves M.F.M."/>
            <person name="Rocha-Santos T.A.P."/>
            <person name="Alves A."/>
        </authorList>
    </citation>
    <scope>NUCLEOTIDE SEQUENCE</scope>
    <source>
        <strain evidence="11">ATCC 34329</strain>
    </source>
</reference>
<keyword evidence="5" id="KW-0678">Repressor</keyword>
<evidence type="ECO:0000256" key="1">
    <source>
        <dbReference type="ARBA" id="ARBA00004123"/>
    </source>
</evidence>
<feature type="region of interest" description="Disordered" evidence="9">
    <location>
        <begin position="529"/>
        <end position="561"/>
    </location>
</feature>
<feature type="transmembrane region" description="Helical" evidence="10">
    <location>
        <begin position="111"/>
        <end position="135"/>
    </location>
</feature>
<dbReference type="Proteomes" id="UP001201980">
    <property type="component" value="Unassembled WGS sequence"/>
</dbReference>
<feature type="region of interest" description="Disordered" evidence="9">
    <location>
        <begin position="264"/>
        <end position="288"/>
    </location>
</feature>
<evidence type="ECO:0000256" key="9">
    <source>
        <dbReference type="SAM" id="MobiDB-lite"/>
    </source>
</evidence>
<sequence>MISHTRKEASYDFAMTKAGGAGRIPTGQLQSIIEISKNYLAKLVRFMISLRQSSNIKSPKSATLGHDVRITDGEIRMSAHRQDFKAHQELPFSQGSSKNDGSKLQAGKCRWLRFMLAFVVPPFPMITAIPAVAWVDCVLSSCPSHITTRNCITTTSKTPRFIHDETKKNVVSVEKGAGGGGGQGVEKGGVEQGKEITFFTTHTECGIRRQLGSLSTDPSSIYQQMARNLQNRLALAQFKTKHGWEDLTLDKIEPKVEEEIRRKRALEGDGLSDSSSSTSDLPYPSRTLMSSPLKAPATLFSDAITGPSSSSGSTGHRKRTYHAFDSYNAASILSSPTKRFRLSPTAHRSASASSLSVPRTGAGQSTPIKSRRSQHFPPSSAAPSFFSQSQPNFNASLSDSEEDDTLLPAHSFHPSQIARSSPPRTPPPSHRGEPSSRATKSEEGADLLLYLAASPSPAPKRQGGLKSNNSGTSTLMEPPSTPPSRAVRNRGDAEGTPVLPSSMMTPGGLFPATPGPAFDLSDFVNITPSPAQKPWKTPLTSGRTPRVGTTRGKRLTFDDMP</sequence>
<keyword evidence="12" id="KW-1185">Reference proteome</keyword>
<feature type="compositionally biased region" description="Polar residues" evidence="9">
    <location>
        <begin position="346"/>
        <end position="368"/>
    </location>
</feature>
<dbReference type="EMBL" id="JAKWBI020000048">
    <property type="protein sequence ID" value="KAJ2904642.1"/>
    <property type="molecule type" value="Genomic_DNA"/>
</dbReference>
<keyword evidence="10" id="KW-0812">Transmembrane</keyword>
<comment type="caution">
    <text evidence="11">The sequence shown here is derived from an EMBL/GenBank/DDBJ whole genome shotgun (WGS) entry which is preliminary data.</text>
</comment>
<evidence type="ECO:0000256" key="7">
    <source>
        <dbReference type="ARBA" id="ARBA00023163"/>
    </source>
</evidence>
<name>A0AAD5RUX3_9PEZI</name>
<feature type="region of interest" description="Disordered" evidence="9">
    <location>
        <begin position="340"/>
        <end position="441"/>
    </location>
</feature>
<accession>A0AAD5RUX3</accession>
<feature type="compositionally biased region" description="Low complexity" evidence="9">
    <location>
        <begin position="271"/>
        <end position="285"/>
    </location>
</feature>
<keyword evidence="7" id="KW-0804">Transcription</keyword>
<feature type="compositionally biased region" description="Basic and acidic residues" evidence="9">
    <location>
        <begin position="430"/>
        <end position="441"/>
    </location>
</feature>
<evidence type="ECO:0000256" key="6">
    <source>
        <dbReference type="ARBA" id="ARBA00023015"/>
    </source>
</evidence>
<dbReference type="GO" id="GO:0005737">
    <property type="term" value="C:cytoplasm"/>
    <property type="evidence" value="ECO:0007669"/>
    <property type="project" value="UniProtKB-SubCell"/>
</dbReference>
<evidence type="ECO:0000256" key="3">
    <source>
        <dbReference type="ARBA" id="ARBA00006922"/>
    </source>
</evidence>
<protein>
    <submittedName>
        <fullName evidence="11">Cyclin-dependent kinase</fullName>
    </submittedName>
</protein>
<gene>
    <name evidence="11" type="ORF">MKZ38_007478</name>
</gene>
<keyword evidence="10" id="KW-1133">Transmembrane helix</keyword>
<feature type="compositionally biased region" description="Low complexity" evidence="9">
    <location>
        <begin position="375"/>
        <end position="391"/>
    </location>
</feature>
<comment type="similarity">
    <text evidence="3">Belongs to the WHI5/NRM1 family.</text>
</comment>
<keyword evidence="4" id="KW-0963">Cytoplasm</keyword>
<dbReference type="GO" id="GO:0005634">
    <property type="term" value="C:nucleus"/>
    <property type="evidence" value="ECO:0007669"/>
    <property type="project" value="UniProtKB-SubCell"/>
</dbReference>